<dbReference type="InterPro" id="IPR006311">
    <property type="entry name" value="TAT_signal"/>
</dbReference>
<dbReference type="EC" id="1.-.-.-" evidence="2"/>
<keyword evidence="1" id="KW-0812">Transmembrane</keyword>
<keyword evidence="2" id="KW-0560">Oxidoreductase</keyword>
<dbReference type="InterPro" id="IPR027056">
    <property type="entry name" value="Gluconate_2DH_su3"/>
</dbReference>
<feature type="transmembrane region" description="Helical" evidence="1">
    <location>
        <begin position="17"/>
        <end position="38"/>
    </location>
</feature>
<protein>
    <submittedName>
        <fullName evidence="2">Gluconate 2-dehydrogenase subunit 3 family protein</fullName>
        <ecNumber evidence="2">1.-.-.-</ecNumber>
    </submittedName>
</protein>
<keyword evidence="1" id="KW-1133">Transmembrane helix</keyword>
<name>A0AA96LEJ3_9BACL</name>
<dbReference type="EMBL" id="CP130318">
    <property type="protein sequence ID" value="WNQ10621.1"/>
    <property type="molecule type" value="Genomic_DNA"/>
</dbReference>
<dbReference type="Pfam" id="PF13618">
    <property type="entry name" value="Gluconate_2-dh3"/>
    <property type="match status" value="1"/>
</dbReference>
<dbReference type="KEGG" id="paun:MJA45_23850"/>
<proteinExistence type="predicted"/>
<reference evidence="2 3" key="1">
    <citation type="submission" date="2022-02" db="EMBL/GenBank/DDBJ databases">
        <title>Paenibacillus sp. MBLB1776 Whole Genome Shotgun Sequencing.</title>
        <authorList>
            <person name="Hwang C.Y."/>
            <person name="Cho E.-S."/>
            <person name="Seo M.-J."/>
        </authorList>
    </citation>
    <scope>NUCLEOTIDE SEQUENCE [LARGE SCALE GENOMIC DNA]</scope>
    <source>
        <strain evidence="2 3">MBLB1776</strain>
    </source>
</reference>
<dbReference type="PROSITE" id="PS51318">
    <property type="entry name" value="TAT"/>
    <property type="match status" value="1"/>
</dbReference>
<keyword evidence="1" id="KW-0472">Membrane</keyword>
<gene>
    <name evidence="2" type="ORF">MJA45_23850</name>
</gene>
<sequence length="251" mass="27864">MPVDPKSKPQDESRRRFLLNSGVALGGLMAGGVLAGIIGDTVKDKPKTTPPQKEANKGPYQQALMFFTQEAFQITEAAAERIFPKDDAGPGAKELGVAYYIDHQLAGQWGVNAREYMMGPFQPGEETQGYQARLKRNDLFLAGLGALRDYSMKKYNKSFQALESVEQDEVLKVFEKGGEVKVSGLASSATFFSLLRQLTLEGVYADPMYSGNADMQGWRMRSYPGAKMSYINDIEKDKFIKYDPVSLHSMM</sequence>
<evidence type="ECO:0000313" key="3">
    <source>
        <dbReference type="Proteomes" id="UP001305702"/>
    </source>
</evidence>
<accession>A0AA96LEJ3</accession>
<dbReference type="GO" id="GO:0016491">
    <property type="term" value="F:oxidoreductase activity"/>
    <property type="evidence" value="ECO:0007669"/>
    <property type="project" value="UniProtKB-KW"/>
</dbReference>
<evidence type="ECO:0000256" key="1">
    <source>
        <dbReference type="SAM" id="Phobius"/>
    </source>
</evidence>
<keyword evidence="3" id="KW-1185">Reference proteome</keyword>
<dbReference type="RefSeq" id="WP_315604395.1">
    <property type="nucleotide sequence ID" value="NZ_CP130318.1"/>
</dbReference>
<dbReference type="Proteomes" id="UP001305702">
    <property type="component" value="Chromosome"/>
</dbReference>
<dbReference type="AlphaFoldDB" id="A0AA96LEJ3"/>
<evidence type="ECO:0000313" key="2">
    <source>
        <dbReference type="EMBL" id="WNQ10621.1"/>
    </source>
</evidence>
<organism evidence="2 3">
    <name type="scientific">Paenibacillus aurantius</name>
    <dbReference type="NCBI Taxonomy" id="2918900"/>
    <lineage>
        <taxon>Bacteria</taxon>
        <taxon>Bacillati</taxon>
        <taxon>Bacillota</taxon>
        <taxon>Bacilli</taxon>
        <taxon>Bacillales</taxon>
        <taxon>Paenibacillaceae</taxon>
        <taxon>Paenibacillus</taxon>
    </lineage>
</organism>